<evidence type="ECO:0000256" key="4">
    <source>
        <dbReference type="HAMAP-Rule" id="MF_02071"/>
    </source>
</evidence>
<dbReference type="AlphaFoldDB" id="A0A501PSB7"/>
<dbReference type="SUPFAM" id="SSF50685">
    <property type="entry name" value="Barwin-like endoglucanases"/>
    <property type="match status" value="1"/>
</dbReference>
<dbReference type="InterPro" id="IPR012997">
    <property type="entry name" value="RplA"/>
</dbReference>
<proteinExistence type="inferred from homology"/>
<sequence>MRMLRYCSLLALVAALAACSSVPGGGPVSQTKGEYKVGNPYKVAGKVYVPKADPHYVAEGMASWYGPKFHGRKTANGETFNMNALTAAHTTLPMPSYVRVTNLENGRNLILKVNDRGPFVGDRLIDVSRRSAQLLGFEKQGVTRVRVEAVPGPNARPATVFARNTPAPATSPVEQKKAPIVVASARPAPVFTPEPAKKDEVVVQPLEAEPDSPATASENIYVQIGAFSDKLRAKMVADDIRHVGQTLLELVDINGQKLYRVRIGPLPSKARADETLGRALAWGHNTARIVLD</sequence>
<keyword evidence="4" id="KW-0472">Membrane</keyword>
<comment type="similarity">
    <text evidence="4 5">Belongs to the RlpA family.</text>
</comment>
<dbReference type="Proteomes" id="UP000319148">
    <property type="component" value="Unassembled WGS sequence"/>
</dbReference>
<dbReference type="InterPro" id="IPR007730">
    <property type="entry name" value="SPOR-like_dom"/>
</dbReference>
<dbReference type="GO" id="GO:0009279">
    <property type="term" value="C:cell outer membrane"/>
    <property type="evidence" value="ECO:0007669"/>
    <property type="project" value="TreeGrafter"/>
</dbReference>
<dbReference type="PROSITE" id="PS51724">
    <property type="entry name" value="SPOR"/>
    <property type="match status" value="1"/>
</dbReference>
<evidence type="ECO:0000256" key="2">
    <source>
        <dbReference type="ARBA" id="ARBA00023239"/>
    </source>
</evidence>
<dbReference type="InterPro" id="IPR009009">
    <property type="entry name" value="RlpA-like_DPBB"/>
</dbReference>
<dbReference type="RefSeq" id="WP_139938278.1">
    <property type="nucleotide sequence ID" value="NZ_JBHSYP010000022.1"/>
</dbReference>
<accession>A0A501PSB7</accession>
<dbReference type="NCBIfam" id="TIGR00413">
    <property type="entry name" value="rlpA"/>
    <property type="match status" value="1"/>
</dbReference>
<dbReference type="EMBL" id="VFIY01000004">
    <property type="protein sequence ID" value="TPD63028.1"/>
    <property type="molecule type" value="Genomic_DNA"/>
</dbReference>
<dbReference type="EC" id="4.2.2.-" evidence="4"/>
<dbReference type="CDD" id="cd22268">
    <property type="entry name" value="DPBB_RlpA-like"/>
    <property type="match status" value="1"/>
</dbReference>
<keyword evidence="4" id="KW-0564">Palmitate</keyword>
<dbReference type="GO" id="GO:0005886">
    <property type="term" value="C:plasma membrane"/>
    <property type="evidence" value="ECO:0007669"/>
    <property type="project" value="UniProtKB-SubCell"/>
</dbReference>
<evidence type="ECO:0000256" key="5">
    <source>
        <dbReference type="RuleBase" id="RU003495"/>
    </source>
</evidence>
<comment type="function">
    <text evidence="4">Lytic transglycosylase with a strong preference for naked glycan strands that lack stem peptides.</text>
</comment>
<evidence type="ECO:0000313" key="8">
    <source>
        <dbReference type="EMBL" id="TPD63028.1"/>
    </source>
</evidence>
<keyword evidence="4" id="KW-1003">Cell membrane</keyword>
<evidence type="ECO:0000256" key="1">
    <source>
        <dbReference type="ARBA" id="ARBA00022729"/>
    </source>
</evidence>
<dbReference type="InterPro" id="IPR034718">
    <property type="entry name" value="RlpA"/>
</dbReference>
<comment type="caution">
    <text evidence="8">The sequence shown here is derived from an EMBL/GenBank/DDBJ whole genome shotgun (WGS) entry which is preliminary data.</text>
</comment>
<dbReference type="PROSITE" id="PS51257">
    <property type="entry name" value="PROKAR_LIPOPROTEIN"/>
    <property type="match status" value="1"/>
</dbReference>
<evidence type="ECO:0000256" key="6">
    <source>
        <dbReference type="SAM" id="SignalP"/>
    </source>
</evidence>
<dbReference type="SUPFAM" id="SSF110997">
    <property type="entry name" value="Sporulation related repeat"/>
    <property type="match status" value="1"/>
</dbReference>
<dbReference type="PANTHER" id="PTHR34183">
    <property type="entry name" value="ENDOLYTIC PEPTIDOGLYCAN TRANSGLYCOSYLASE RLPA"/>
    <property type="match status" value="1"/>
</dbReference>
<dbReference type="OrthoDB" id="9779128at2"/>
<organism evidence="8 9">
    <name type="scientific">Emcibacter nanhaiensis</name>
    <dbReference type="NCBI Taxonomy" id="1505037"/>
    <lineage>
        <taxon>Bacteria</taxon>
        <taxon>Pseudomonadati</taxon>
        <taxon>Pseudomonadota</taxon>
        <taxon>Alphaproteobacteria</taxon>
        <taxon>Emcibacterales</taxon>
        <taxon>Emcibacteraceae</taxon>
        <taxon>Emcibacter</taxon>
    </lineage>
</organism>
<evidence type="ECO:0000313" key="9">
    <source>
        <dbReference type="Proteomes" id="UP000319148"/>
    </source>
</evidence>
<dbReference type="HAMAP" id="MF_02071">
    <property type="entry name" value="RlpA"/>
    <property type="match status" value="1"/>
</dbReference>
<evidence type="ECO:0000259" key="7">
    <source>
        <dbReference type="PROSITE" id="PS51724"/>
    </source>
</evidence>
<feature type="chain" id="PRO_5021520115" description="Endolytic peptidoglycan transglycosylase RlpA" evidence="6">
    <location>
        <begin position="18"/>
        <end position="292"/>
    </location>
</feature>
<gene>
    <name evidence="4" type="primary">rlpA</name>
    <name evidence="8" type="ORF">FIV46_02810</name>
</gene>
<feature type="domain" description="SPOR" evidence="7">
    <location>
        <begin position="214"/>
        <end position="292"/>
    </location>
</feature>
<reference evidence="9" key="1">
    <citation type="submission" date="2019-06" db="EMBL/GenBank/DDBJ databases">
        <title>The complete genome of Emcibacter congregatus ZYLT.</title>
        <authorList>
            <person name="Zhao Z."/>
        </authorList>
    </citation>
    <scope>NUCLEOTIDE SEQUENCE [LARGE SCALE GENOMIC DNA]</scope>
    <source>
        <strain evidence="9">MCCC 1A06723</strain>
    </source>
</reference>
<comment type="subcellular location">
    <subcellularLocation>
        <location evidence="4">Cell membrane</location>
        <topology evidence="4">Lipid-anchor</topology>
    </subcellularLocation>
</comment>
<dbReference type="GO" id="GO:0042834">
    <property type="term" value="F:peptidoglycan binding"/>
    <property type="evidence" value="ECO:0007669"/>
    <property type="project" value="InterPro"/>
</dbReference>
<name>A0A501PSB7_9PROT</name>
<dbReference type="PANTHER" id="PTHR34183:SF1">
    <property type="entry name" value="ENDOLYTIC PEPTIDOGLYCAN TRANSGLYCOSYLASE RLPA"/>
    <property type="match status" value="1"/>
</dbReference>
<dbReference type="GO" id="GO:0000270">
    <property type="term" value="P:peptidoglycan metabolic process"/>
    <property type="evidence" value="ECO:0007669"/>
    <property type="project" value="UniProtKB-UniRule"/>
</dbReference>
<dbReference type="Gene3D" id="3.30.70.1070">
    <property type="entry name" value="Sporulation related repeat"/>
    <property type="match status" value="1"/>
</dbReference>
<dbReference type="InterPro" id="IPR036680">
    <property type="entry name" value="SPOR-like_sf"/>
</dbReference>
<dbReference type="InterPro" id="IPR036908">
    <property type="entry name" value="RlpA-like_sf"/>
</dbReference>
<keyword evidence="4" id="KW-0449">Lipoprotein</keyword>
<keyword evidence="9" id="KW-1185">Reference proteome</keyword>
<dbReference type="Pfam" id="PF03330">
    <property type="entry name" value="DPBB_1"/>
    <property type="match status" value="1"/>
</dbReference>
<dbReference type="GO" id="GO:0071555">
    <property type="term" value="P:cell wall organization"/>
    <property type="evidence" value="ECO:0007669"/>
    <property type="project" value="UniProtKB-KW"/>
</dbReference>
<keyword evidence="2 4" id="KW-0456">Lyase</keyword>
<dbReference type="Gene3D" id="2.40.40.10">
    <property type="entry name" value="RlpA-like domain"/>
    <property type="match status" value="1"/>
</dbReference>
<dbReference type="GO" id="GO:0008932">
    <property type="term" value="F:lytic endotransglycosylase activity"/>
    <property type="evidence" value="ECO:0007669"/>
    <property type="project" value="UniProtKB-UniRule"/>
</dbReference>
<evidence type="ECO:0000256" key="3">
    <source>
        <dbReference type="ARBA" id="ARBA00023316"/>
    </source>
</evidence>
<feature type="signal peptide" evidence="6">
    <location>
        <begin position="1"/>
        <end position="17"/>
    </location>
</feature>
<dbReference type="Pfam" id="PF05036">
    <property type="entry name" value="SPOR"/>
    <property type="match status" value="1"/>
</dbReference>
<keyword evidence="1 6" id="KW-0732">Signal</keyword>
<protein>
    <recommendedName>
        <fullName evidence="4">Endolytic peptidoglycan transglycosylase RlpA</fullName>
        <ecNumber evidence="4">4.2.2.-</ecNumber>
    </recommendedName>
</protein>
<keyword evidence="3 4" id="KW-0961">Cell wall biogenesis/degradation</keyword>